<keyword evidence="1" id="KW-0732">Signal</keyword>
<name>W9XP54_9EURO</name>
<dbReference type="STRING" id="1182541.W9XP54"/>
<dbReference type="InterPro" id="IPR050955">
    <property type="entry name" value="Plant_Biomass_Hydrol_Est"/>
</dbReference>
<dbReference type="EMBL" id="AMWN01000007">
    <property type="protein sequence ID" value="EXJ81983.1"/>
    <property type="molecule type" value="Genomic_DNA"/>
</dbReference>
<organism evidence="4 5">
    <name type="scientific">Capronia coronata CBS 617.96</name>
    <dbReference type="NCBI Taxonomy" id="1182541"/>
    <lineage>
        <taxon>Eukaryota</taxon>
        <taxon>Fungi</taxon>
        <taxon>Dikarya</taxon>
        <taxon>Ascomycota</taxon>
        <taxon>Pezizomycotina</taxon>
        <taxon>Eurotiomycetes</taxon>
        <taxon>Chaetothyriomycetidae</taxon>
        <taxon>Chaetothyriales</taxon>
        <taxon>Herpotrichiellaceae</taxon>
        <taxon>Capronia</taxon>
    </lineage>
</organism>
<dbReference type="SUPFAM" id="SSF53474">
    <property type="entry name" value="alpha/beta-Hydrolases"/>
    <property type="match status" value="1"/>
</dbReference>
<feature type="region of interest" description="Disordered" evidence="2">
    <location>
        <begin position="32"/>
        <end position="51"/>
    </location>
</feature>
<dbReference type="GeneID" id="19162903"/>
<protein>
    <recommendedName>
        <fullName evidence="3">Phospholipase/carboxylesterase/thioesterase domain-containing protein</fullName>
    </recommendedName>
</protein>
<evidence type="ECO:0000256" key="1">
    <source>
        <dbReference type="ARBA" id="ARBA00022729"/>
    </source>
</evidence>
<dbReference type="InterPro" id="IPR029058">
    <property type="entry name" value="AB_hydrolase_fold"/>
</dbReference>
<evidence type="ECO:0000259" key="3">
    <source>
        <dbReference type="Pfam" id="PF02230"/>
    </source>
</evidence>
<accession>W9XP54</accession>
<dbReference type="eggNOG" id="ENOG502RZ05">
    <property type="taxonomic scope" value="Eukaryota"/>
</dbReference>
<dbReference type="RefSeq" id="XP_007727104.1">
    <property type="nucleotide sequence ID" value="XM_007728914.1"/>
</dbReference>
<dbReference type="GO" id="GO:0016787">
    <property type="term" value="F:hydrolase activity"/>
    <property type="evidence" value="ECO:0007669"/>
    <property type="project" value="InterPro"/>
</dbReference>
<dbReference type="PANTHER" id="PTHR43037:SF1">
    <property type="entry name" value="BLL1128 PROTEIN"/>
    <property type="match status" value="1"/>
</dbReference>
<comment type="caution">
    <text evidence="4">The sequence shown here is derived from an EMBL/GenBank/DDBJ whole genome shotgun (WGS) entry which is preliminary data.</text>
</comment>
<dbReference type="OrthoDB" id="2152248at2759"/>
<reference evidence="4 5" key="1">
    <citation type="submission" date="2013-03" db="EMBL/GenBank/DDBJ databases">
        <title>The Genome Sequence of Capronia coronata CBS 617.96.</title>
        <authorList>
            <consortium name="The Broad Institute Genomics Platform"/>
            <person name="Cuomo C."/>
            <person name="de Hoog S."/>
            <person name="Gorbushina A."/>
            <person name="Walker B."/>
            <person name="Young S.K."/>
            <person name="Zeng Q."/>
            <person name="Gargeya S."/>
            <person name="Fitzgerald M."/>
            <person name="Haas B."/>
            <person name="Abouelleil A."/>
            <person name="Allen A.W."/>
            <person name="Alvarado L."/>
            <person name="Arachchi H.M."/>
            <person name="Berlin A.M."/>
            <person name="Chapman S.B."/>
            <person name="Gainer-Dewar J."/>
            <person name="Goldberg J."/>
            <person name="Griggs A."/>
            <person name="Gujja S."/>
            <person name="Hansen M."/>
            <person name="Howarth C."/>
            <person name="Imamovic A."/>
            <person name="Ireland A."/>
            <person name="Larimer J."/>
            <person name="McCowan C."/>
            <person name="Murphy C."/>
            <person name="Pearson M."/>
            <person name="Poon T.W."/>
            <person name="Priest M."/>
            <person name="Roberts A."/>
            <person name="Saif S."/>
            <person name="Shea T."/>
            <person name="Sisk P."/>
            <person name="Sykes S."/>
            <person name="Wortman J."/>
            <person name="Nusbaum C."/>
            <person name="Birren B."/>
        </authorList>
    </citation>
    <scope>NUCLEOTIDE SEQUENCE [LARGE SCALE GENOMIC DNA]</scope>
    <source>
        <strain evidence="4 5">CBS 617.96</strain>
    </source>
</reference>
<dbReference type="Proteomes" id="UP000019484">
    <property type="component" value="Unassembled WGS sequence"/>
</dbReference>
<dbReference type="Pfam" id="PF02230">
    <property type="entry name" value="Abhydrolase_2"/>
    <property type="match status" value="1"/>
</dbReference>
<feature type="domain" description="Phospholipase/carboxylesterase/thioesterase" evidence="3">
    <location>
        <begin position="200"/>
        <end position="309"/>
    </location>
</feature>
<evidence type="ECO:0000313" key="4">
    <source>
        <dbReference type="EMBL" id="EXJ81983.1"/>
    </source>
</evidence>
<dbReference type="PANTHER" id="PTHR43037">
    <property type="entry name" value="UNNAMED PRODUCT-RELATED"/>
    <property type="match status" value="1"/>
</dbReference>
<dbReference type="InterPro" id="IPR003140">
    <property type="entry name" value="PLipase/COase/thioEstase"/>
</dbReference>
<keyword evidence="5" id="KW-1185">Reference proteome</keyword>
<dbReference type="HOGENOM" id="CLU_064094_1_0_1"/>
<proteinExistence type="predicted"/>
<dbReference type="Gene3D" id="3.40.50.1820">
    <property type="entry name" value="alpha/beta hydrolase"/>
    <property type="match status" value="1"/>
</dbReference>
<gene>
    <name evidence="4" type="ORF">A1O1_08051</name>
</gene>
<dbReference type="AlphaFoldDB" id="W9XP54"/>
<evidence type="ECO:0000256" key="2">
    <source>
        <dbReference type="SAM" id="MobiDB-lite"/>
    </source>
</evidence>
<sequence length="344" mass="39012">MTRTSALVRDDPQINPNSLHDFHVAKRGPKNVPRTVMSMSTDKKSVPKKPGHPYAQTTNIKFEFFDQRTSNAPFGYEHFVSVPPQYDKDTDKKWPLILFLHGAGESQRGRNESFVSLRHGIPKVILCYNRFKSDPSNPNPSPSISIPPAERFRKTEQIKQGDQSSYPVPAEVCVLLAENFITVSPSLNMDWGYGWNASILTALLDEIVQRYRVDLDRIHVTGFSMGGYGTWELGLHTPHRFATLMPVCGGGDELRVSHIKHIPHWAQHGDRDDIIPLRASQKMVTALERAGAPEVRFTRYPDLMHDSWTAAYNNPEVYRWMLARQRQVKGDEQGVPAENKVVLS</sequence>
<evidence type="ECO:0000313" key="5">
    <source>
        <dbReference type="Proteomes" id="UP000019484"/>
    </source>
</evidence>